<dbReference type="AlphaFoldDB" id="A0A2U9BUM8"/>
<gene>
    <name evidence="2" type="ORF">SMAX5B_003852</name>
</gene>
<dbReference type="Proteomes" id="UP000246464">
    <property type="component" value="Chromosome 10"/>
</dbReference>
<evidence type="ECO:0000313" key="3">
    <source>
        <dbReference type="Proteomes" id="UP000246464"/>
    </source>
</evidence>
<sequence>MAAAAAASSRVCSMTTPPPTTQTCPPVEGSSVTFILQWQLWKRGTPLIMRLLTRKGP</sequence>
<name>A0A2U9BUM8_SCOMX</name>
<evidence type="ECO:0000313" key="2">
    <source>
        <dbReference type="EMBL" id="AWP07791.1"/>
    </source>
</evidence>
<dbReference type="EMBL" id="CP026252">
    <property type="protein sequence ID" value="AWP07791.1"/>
    <property type="molecule type" value="Genomic_DNA"/>
</dbReference>
<proteinExistence type="predicted"/>
<protein>
    <submittedName>
        <fullName evidence="2">Uncharacterized protein</fullName>
    </submittedName>
</protein>
<organism evidence="2 3">
    <name type="scientific">Scophthalmus maximus</name>
    <name type="common">Turbot</name>
    <name type="synonym">Psetta maxima</name>
    <dbReference type="NCBI Taxonomy" id="52904"/>
    <lineage>
        <taxon>Eukaryota</taxon>
        <taxon>Metazoa</taxon>
        <taxon>Chordata</taxon>
        <taxon>Craniata</taxon>
        <taxon>Vertebrata</taxon>
        <taxon>Euteleostomi</taxon>
        <taxon>Actinopterygii</taxon>
        <taxon>Neopterygii</taxon>
        <taxon>Teleostei</taxon>
        <taxon>Neoteleostei</taxon>
        <taxon>Acanthomorphata</taxon>
        <taxon>Carangaria</taxon>
        <taxon>Pleuronectiformes</taxon>
        <taxon>Pleuronectoidei</taxon>
        <taxon>Scophthalmidae</taxon>
        <taxon>Scophthalmus</taxon>
    </lineage>
</organism>
<evidence type="ECO:0000256" key="1">
    <source>
        <dbReference type="SAM" id="MobiDB-lite"/>
    </source>
</evidence>
<feature type="region of interest" description="Disordered" evidence="1">
    <location>
        <begin position="1"/>
        <end position="25"/>
    </location>
</feature>
<reference evidence="2 3" key="1">
    <citation type="submission" date="2017-12" db="EMBL/GenBank/DDBJ databases">
        <title>Integrating genomic resources of turbot (Scophthalmus maximus) in depth evaluation of genetic and physical mapping variation across individuals.</title>
        <authorList>
            <person name="Martinez P."/>
        </authorList>
    </citation>
    <scope>NUCLEOTIDE SEQUENCE [LARGE SCALE GENOMIC DNA]</scope>
</reference>
<accession>A0A2U9BUM8</accession>
<keyword evidence="3" id="KW-1185">Reference proteome</keyword>